<evidence type="ECO:0008006" key="4">
    <source>
        <dbReference type="Google" id="ProtNLM"/>
    </source>
</evidence>
<keyword evidence="1" id="KW-0812">Transmembrane</keyword>
<name>A0A7W3WJX8_9ACTN</name>
<sequence length="207" mass="21936">MPSLSVARLAPLTGVVAVALTVVMFIVVGEPPDVRDKSSSEIVEFWDNNKHIAGAVMLTLAGAFFVWFGGSLRTALWQAEGPPGRVSTICFAGFVLFGLSFALFGGVEIAAAETAGDVPPEVTHTLATLDMYLFMPAVLGQFLAMAAAAVVILRHGGLPRWLGYVSIVIAIVLMTPVGFFGFVAVGVWVLIVSVLLFLREDATAPER</sequence>
<dbReference type="RefSeq" id="WP_181353900.1">
    <property type="nucleotide sequence ID" value="NZ_JABJWZ010000046.1"/>
</dbReference>
<evidence type="ECO:0000313" key="3">
    <source>
        <dbReference type="Proteomes" id="UP000525686"/>
    </source>
</evidence>
<evidence type="ECO:0000313" key="2">
    <source>
        <dbReference type="EMBL" id="MBB1253290.1"/>
    </source>
</evidence>
<comment type="caution">
    <text evidence="2">The sequence shown here is derived from an EMBL/GenBank/DDBJ whole genome shotgun (WGS) entry which is preliminary data.</text>
</comment>
<feature type="transmembrane region" description="Helical" evidence="1">
    <location>
        <begin position="51"/>
        <end position="68"/>
    </location>
</feature>
<accession>A0A7W3WJX8</accession>
<evidence type="ECO:0000256" key="1">
    <source>
        <dbReference type="SAM" id="Phobius"/>
    </source>
</evidence>
<proteinExistence type="predicted"/>
<feature type="transmembrane region" description="Helical" evidence="1">
    <location>
        <begin position="131"/>
        <end position="153"/>
    </location>
</feature>
<dbReference type="Proteomes" id="UP000525686">
    <property type="component" value="Unassembled WGS sequence"/>
</dbReference>
<feature type="transmembrane region" description="Helical" evidence="1">
    <location>
        <begin position="165"/>
        <end position="198"/>
    </location>
</feature>
<feature type="transmembrane region" description="Helical" evidence="1">
    <location>
        <begin position="89"/>
        <end position="111"/>
    </location>
</feature>
<organism evidence="2 3">
    <name type="scientific">Streptomyces alkaliterrae</name>
    <dbReference type="NCBI Taxonomy" id="2213162"/>
    <lineage>
        <taxon>Bacteria</taxon>
        <taxon>Bacillati</taxon>
        <taxon>Actinomycetota</taxon>
        <taxon>Actinomycetes</taxon>
        <taxon>Kitasatosporales</taxon>
        <taxon>Streptomycetaceae</taxon>
        <taxon>Streptomyces</taxon>
    </lineage>
</organism>
<feature type="transmembrane region" description="Helical" evidence="1">
    <location>
        <begin position="12"/>
        <end position="31"/>
    </location>
</feature>
<keyword evidence="1" id="KW-1133">Transmembrane helix</keyword>
<protein>
    <recommendedName>
        <fullName evidence="4">DUF4386 family protein</fullName>
    </recommendedName>
</protein>
<dbReference type="EMBL" id="JABJWZ010000046">
    <property type="protein sequence ID" value="MBB1253290.1"/>
    <property type="molecule type" value="Genomic_DNA"/>
</dbReference>
<dbReference type="AlphaFoldDB" id="A0A7W3WJX8"/>
<gene>
    <name evidence="2" type="ORF">H3146_07880</name>
</gene>
<reference evidence="3" key="1">
    <citation type="submission" date="2020-05" db="EMBL/GenBank/DDBJ databases">
        <title>Classification of alakaliphilic streptomycetes isolated from an alkaline soil next to Lonar Crater, India and a proposal for the recognition of Streptomyces alkaliterrae sp. nov.</title>
        <authorList>
            <person name="Golinska P."/>
        </authorList>
    </citation>
    <scope>NUCLEOTIDE SEQUENCE [LARGE SCALE GENOMIC DNA]</scope>
    <source>
        <strain evidence="3">OF3</strain>
    </source>
</reference>
<keyword evidence="1" id="KW-0472">Membrane</keyword>